<comment type="subcellular location">
    <subcellularLocation>
        <location evidence="1">Cytoplasm</location>
        <location evidence="1">Cytosol</location>
    </subcellularLocation>
</comment>
<sequence length="143" mass="15655">MSFTTTKNSINHYSSVDNYTAVTDADPHQLVRMLLDGALKKISIVKGLMIRKDVAKKGEVIGQALSIIAGLRSSLDLTSGGELALNLDNLYEYIERRLLEANLKNDIAILDETSKLLHEIKTGWEAIPTESKTRSGPNLSVAS</sequence>
<dbReference type="AlphaFoldDB" id="A0A3B0WKQ6"/>
<accession>A0A3B0WKQ6</accession>
<comment type="similarity">
    <text evidence="2">Belongs to the FliS family.</text>
</comment>
<evidence type="ECO:0000256" key="4">
    <source>
        <dbReference type="ARBA" id="ARBA00022795"/>
    </source>
</evidence>
<keyword evidence="4" id="KW-1005">Bacterial flagellum biogenesis</keyword>
<dbReference type="EMBL" id="UOFD01000057">
    <property type="protein sequence ID" value="VAW53100.1"/>
    <property type="molecule type" value="Genomic_DNA"/>
</dbReference>
<dbReference type="PANTHER" id="PTHR34773">
    <property type="entry name" value="FLAGELLAR SECRETION CHAPERONE FLIS"/>
    <property type="match status" value="1"/>
</dbReference>
<keyword evidence="3" id="KW-0963">Cytoplasm</keyword>
<gene>
    <name evidence="6" type="ORF">MNBD_GAMMA06-1962</name>
</gene>
<proteinExistence type="inferred from homology"/>
<dbReference type="Pfam" id="PF02561">
    <property type="entry name" value="FliS"/>
    <property type="match status" value="1"/>
</dbReference>
<evidence type="ECO:0000256" key="1">
    <source>
        <dbReference type="ARBA" id="ARBA00004514"/>
    </source>
</evidence>
<protein>
    <submittedName>
        <fullName evidence="6">Flagellar biosynthesis protein FliS</fullName>
    </submittedName>
</protein>
<dbReference type="NCBIfam" id="TIGR00208">
    <property type="entry name" value="fliS"/>
    <property type="match status" value="1"/>
</dbReference>
<dbReference type="PIRSF" id="PIRSF039090">
    <property type="entry name" value="Flis"/>
    <property type="match status" value="1"/>
</dbReference>
<dbReference type="InterPro" id="IPR003713">
    <property type="entry name" value="FliS"/>
</dbReference>
<evidence type="ECO:0000256" key="2">
    <source>
        <dbReference type="ARBA" id="ARBA00008787"/>
    </source>
</evidence>
<keyword evidence="5" id="KW-0143">Chaperone</keyword>
<name>A0A3B0WKQ6_9ZZZZ</name>
<reference evidence="6" key="1">
    <citation type="submission" date="2018-06" db="EMBL/GenBank/DDBJ databases">
        <authorList>
            <person name="Zhirakovskaya E."/>
        </authorList>
    </citation>
    <scope>NUCLEOTIDE SEQUENCE</scope>
</reference>
<dbReference type="PANTHER" id="PTHR34773:SF1">
    <property type="entry name" value="FLAGELLAR SECRETION CHAPERONE FLIS"/>
    <property type="match status" value="1"/>
</dbReference>
<evidence type="ECO:0000256" key="5">
    <source>
        <dbReference type="ARBA" id="ARBA00023186"/>
    </source>
</evidence>
<dbReference type="InterPro" id="IPR036584">
    <property type="entry name" value="FliS_sf"/>
</dbReference>
<dbReference type="GO" id="GO:0005829">
    <property type="term" value="C:cytosol"/>
    <property type="evidence" value="ECO:0007669"/>
    <property type="project" value="UniProtKB-SubCell"/>
</dbReference>
<keyword evidence="6" id="KW-0966">Cell projection</keyword>
<dbReference type="GO" id="GO:0071973">
    <property type="term" value="P:bacterial-type flagellum-dependent cell motility"/>
    <property type="evidence" value="ECO:0007669"/>
    <property type="project" value="TreeGrafter"/>
</dbReference>
<dbReference type="CDD" id="cd16098">
    <property type="entry name" value="FliS"/>
    <property type="match status" value="1"/>
</dbReference>
<organism evidence="6">
    <name type="scientific">hydrothermal vent metagenome</name>
    <dbReference type="NCBI Taxonomy" id="652676"/>
    <lineage>
        <taxon>unclassified sequences</taxon>
        <taxon>metagenomes</taxon>
        <taxon>ecological metagenomes</taxon>
    </lineage>
</organism>
<dbReference type="Gene3D" id="1.20.120.340">
    <property type="entry name" value="Flagellar protein FliS"/>
    <property type="match status" value="1"/>
</dbReference>
<dbReference type="GO" id="GO:0044780">
    <property type="term" value="P:bacterial-type flagellum assembly"/>
    <property type="evidence" value="ECO:0007669"/>
    <property type="project" value="InterPro"/>
</dbReference>
<evidence type="ECO:0000256" key="3">
    <source>
        <dbReference type="ARBA" id="ARBA00022490"/>
    </source>
</evidence>
<keyword evidence="6" id="KW-0282">Flagellum</keyword>
<dbReference type="SUPFAM" id="SSF101116">
    <property type="entry name" value="Flagellar export chaperone FliS"/>
    <property type="match status" value="1"/>
</dbReference>
<keyword evidence="6" id="KW-0969">Cilium</keyword>
<evidence type="ECO:0000313" key="6">
    <source>
        <dbReference type="EMBL" id="VAW53100.1"/>
    </source>
</evidence>